<dbReference type="InterPro" id="IPR016181">
    <property type="entry name" value="Acyl_CoA_acyltransferase"/>
</dbReference>
<dbReference type="PROSITE" id="PS51186">
    <property type="entry name" value="GNAT"/>
    <property type="match status" value="1"/>
</dbReference>
<name>A0AA90Z5M9_9RHOB</name>
<protein>
    <submittedName>
        <fullName evidence="2">GNAT family N-acetyltransferase</fullName>
    </submittedName>
</protein>
<dbReference type="Gene3D" id="3.40.630.30">
    <property type="match status" value="1"/>
</dbReference>
<evidence type="ECO:0000313" key="3">
    <source>
        <dbReference type="Proteomes" id="UP000597886"/>
    </source>
</evidence>
<reference evidence="2" key="1">
    <citation type="submission" date="2019-12" db="EMBL/GenBank/DDBJ databases">
        <title>Ruegeria JWLKs population differentiation of coral mucus and skeleton niches.</title>
        <authorList>
            <person name="Luo D."/>
        </authorList>
    </citation>
    <scope>NUCLEOTIDE SEQUENCE</scope>
    <source>
        <strain evidence="2">HKCCD6181</strain>
    </source>
</reference>
<accession>A0AA90Z5M9</accession>
<dbReference type="InterPro" id="IPR000182">
    <property type="entry name" value="GNAT_dom"/>
</dbReference>
<dbReference type="GO" id="GO:0016747">
    <property type="term" value="F:acyltransferase activity, transferring groups other than amino-acyl groups"/>
    <property type="evidence" value="ECO:0007669"/>
    <property type="project" value="InterPro"/>
</dbReference>
<dbReference type="Proteomes" id="UP000597886">
    <property type="component" value="Unassembled WGS sequence"/>
</dbReference>
<dbReference type="AlphaFoldDB" id="A0AA90Z5M9"/>
<proteinExistence type="predicted"/>
<evidence type="ECO:0000313" key="2">
    <source>
        <dbReference type="EMBL" id="NOE20661.1"/>
    </source>
</evidence>
<gene>
    <name evidence="2" type="ORF">GS634_21235</name>
</gene>
<evidence type="ECO:0000259" key="1">
    <source>
        <dbReference type="PROSITE" id="PS51186"/>
    </source>
</evidence>
<dbReference type="Pfam" id="PF00583">
    <property type="entry name" value="Acetyltransf_1"/>
    <property type="match status" value="1"/>
</dbReference>
<sequence length="175" mass="19675">MSGGKARQIDSMSNTLTVQCFRSWSDLDDQSKDFLKRNQDKIHWDVQGDLNAGMSVWIGFSGGVPATIAQTRSGQNVNVYFFPMTERCALISHCFTVPDMRGRGYYVEILKHVCRTLAEEGTTRIYIDCSDSNLSSERGILSAGFLPIGQGVHRRNGTVHWRQDAPPSICRLEER</sequence>
<dbReference type="RefSeq" id="WP_171331784.1">
    <property type="nucleotide sequence ID" value="NZ_WVRA01000012.1"/>
</dbReference>
<dbReference type="SUPFAM" id="SSF55729">
    <property type="entry name" value="Acyl-CoA N-acyltransferases (Nat)"/>
    <property type="match status" value="1"/>
</dbReference>
<dbReference type="EMBL" id="WVRA01000012">
    <property type="protein sequence ID" value="NOE20661.1"/>
    <property type="molecule type" value="Genomic_DNA"/>
</dbReference>
<comment type="caution">
    <text evidence="2">The sequence shown here is derived from an EMBL/GenBank/DDBJ whole genome shotgun (WGS) entry which is preliminary data.</text>
</comment>
<organism evidence="2 3">
    <name type="scientific">Ruegeria atlantica</name>
    <dbReference type="NCBI Taxonomy" id="81569"/>
    <lineage>
        <taxon>Bacteria</taxon>
        <taxon>Pseudomonadati</taxon>
        <taxon>Pseudomonadota</taxon>
        <taxon>Alphaproteobacteria</taxon>
        <taxon>Rhodobacterales</taxon>
        <taxon>Roseobacteraceae</taxon>
        <taxon>Ruegeria</taxon>
    </lineage>
</organism>
<feature type="domain" description="N-acetyltransferase" evidence="1">
    <location>
        <begin position="16"/>
        <end position="166"/>
    </location>
</feature>